<keyword evidence="5 9" id="KW-0812">Transmembrane</keyword>
<feature type="transmembrane region" description="Helical" evidence="9">
    <location>
        <begin position="300"/>
        <end position="318"/>
    </location>
</feature>
<feature type="transmembrane region" description="Helical" evidence="9">
    <location>
        <begin position="12"/>
        <end position="32"/>
    </location>
</feature>
<keyword evidence="3" id="KW-0813">Transport</keyword>
<evidence type="ECO:0000256" key="7">
    <source>
        <dbReference type="ARBA" id="ARBA00023136"/>
    </source>
</evidence>
<keyword evidence="7 9" id="KW-0472">Membrane</keyword>
<feature type="region of interest" description="Disordered" evidence="8">
    <location>
        <begin position="136"/>
        <end position="157"/>
    </location>
</feature>
<name>A0A225DYJ2_9BACT</name>
<dbReference type="PANTHER" id="PTHR21716:SF53">
    <property type="entry name" value="PERMEASE PERM-RELATED"/>
    <property type="match status" value="1"/>
</dbReference>
<dbReference type="EMBL" id="NIDE01000001">
    <property type="protein sequence ID" value="OWK46431.1"/>
    <property type="molecule type" value="Genomic_DNA"/>
</dbReference>
<feature type="transmembrane region" description="Helical" evidence="9">
    <location>
        <begin position="338"/>
        <end position="363"/>
    </location>
</feature>
<protein>
    <submittedName>
        <fullName evidence="11">Transport protein</fullName>
    </submittedName>
</protein>
<evidence type="ECO:0000313" key="11">
    <source>
        <dbReference type="EMBL" id="OWK46431.1"/>
    </source>
</evidence>
<evidence type="ECO:0000256" key="8">
    <source>
        <dbReference type="SAM" id="MobiDB-lite"/>
    </source>
</evidence>
<dbReference type="GO" id="GO:0046872">
    <property type="term" value="F:metal ion binding"/>
    <property type="evidence" value="ECO:0007669"/>
    <property type="project" value="InterPro"/>
</dbReference>
<dbReference type="InterPro" id="IPR006158">
    <property type="entry name" value="Cobalamin-bd"/>
</dbReference>
<keyword evidence="6 9" id="KW-1133">Transmembrane helix</keyword>
<dbReference type="Gene3D" id="3.40.50.280">
    <property type="entry name" value="Cobalamin-binding domain"/>
    <property type="match status" value="1"/>
</dbReference>
<reference evidence="12" key="1">
    <citation type="submission" date="2017-06" db="EMBL/GenBank/DDBJ databases">
        <title>Genome analysis of Fimbriiglobus ruber SP5, the first member of the order Planctomycetales with confirmed chitinolytic capability.</title>
        <authorList>
            <person name="Ravin N.V."/>
            <person name="Rakitin A.L."/>
            <person name="Ivanova A.A."/>
            <person name="Beletsky A.V."/>
            <person name="Kulichevskaya I.S."/>
            <person name="Mardanov A.V."/>
            <person name="Dedysh S.N."/>
        </authorList>
    </citation>
    <scope>NUCLEOTIDE SEQUENCE [LARGE SCALE GENOMIC DNA]</scope>
    <source>
        <strain evidence="12">SP5</strain>
    </source>
</reference>
<dbReference type="OrthoDB" id="9799225at2"/>
<feature type="transmembrane region" description="Helical" evidence="9">
    <location>
        <begin position="273"/>
        <end position="293"/>
    </location>
</feature>
<feature type="transmembrane region" description="Helical" evidence="9">
    <location>
        <begin position="239"/>
        <end position="267"/>
    </location>
</feature>
<dbReference type="InterPro" id="IPR036724">
    <property type="entry name" value="Cobalamin-bd_sf"/>
</dbReference>
<dbReference type="AlphaFoldDB" id="A0A225DYJ2"/>
<keyword evidence="4" id="KW-1003">Cell membrane</keyword>
<feature type="transmembrane region" description="Helical" evidence="9">
    <location>
        <begin position="176"/>
        <end position="199"/>
    </location>
</feature>
<feature type="domain" description="B12-binding" evidence="10">
    <location>
        <begin position="474"/>
        <end position="605"/>
    </location>
</feature>
<gene>
    <name evidence="11" type="ORF">FRUB_00130</name>
</gene>
<dbReference type="Pfam" id="PF01594">
    <property type="entry name" value="AI-2E_transport"/>
    <property type="match status" value="1"/>
</dbReference>
<evidence type="ECO:0000256" key="3">
    <source>
        <dbReference type="ARBA" id="ARBA00022448"/>
    </source>
</evidence>
<comment type="subcellular location">
    <subcellularLocation>
        <location evidence="1">Cell membrane</location>
        <topology evidence="1">Multi-pass membrane protein</topology>
    </subcellularLocation>
</comment>
<feature type="region of interest" description="Disordered" evidence="8">
    <location>
        <begin position="595"/>
        <end position="632"/>
    </location>
</feature>
<feature type="compositionally biased region" description="Polar residues" evidence="8">
    <location>
        <begin position="141"/>
        <end position="150"/>
    </location>
</feature>
<sequence>MPRVINKPDWQRAVIITSATVLTVTIGSLLYWAQAIVIPLALAVFLSFVLSPIVSALQRRGIPRIPSVVFAVLVAVAVCVSVVGVVGSQLASMTRTLPKHEENINRKLATARKWALGMEGSNRIGAMIDRLGKTLSPTPPVTESQSQNEEASAAPAPSTVVLEAQRPSWASKLDGYVSPVAGFLGEAAFSFILVIFILINKEDLRNRMIRLMGDGKVTTTTRAMDDASRRVSRYLLVQFLLNSSFGIIIALVLFAIGVNYALLWGFVAAIMRYVPYIGSWIAVIPPTIFTLAVSDGFWEPIVVVVLFLGLEAICGNVFEPWLYGSSLGVSGVAQLVSAAFWSFLWGPIGLILSGPITACLLILGKYTPSLHFIEIILGDEPALSPSVALFQRLAARDQDEAARIVLAESKKMSPVDVCDQVIIPALAMTKAASQEGDFSREELDELLKTSREVVEEVLHELPLPASANVASENPVRVLLCPAQDDIDQVSLEAFARLLDPTKWEVRVTEVVALASEVLKLVAEVKPAIVFVGSLPPGGMAHTRYLCKRLKTHFPDLKIVVGRWSSLETAEDSEKELLEAGVDRVDTTMESARNHLDNWHPVMTAQRSADGEPEQSAGGSPTRNRSPATASAS</sequence>
<dbReference type="GO" id="GO:0005886">
    <property type="term" value="C:plasma membrane"/>
    <property type="evidence" value="ECO:0007669"/>
    <property type="project" value="UniProtKB-SubCell"/>
</dbReference>
<keyword evidence="12" id="KW-1185">Reference proteome</keyword>
<feature type="transmembrane region" description="Helical" evidence="9">
    <location>
        <begin position="69"/>
        <end position="91"/>
    </location>
</feature>
<dbReference type="PROSITE" id="PS51332">
    <property type="entry name" value="B12_BINDING"/>
    <property type="match status" value="1"/>
</dbReference>
<dbReference type="PANTHER" id="PTHR21716">
    <property type="entry name" value="TRANSMEMBRANE PROTEIN"/>
    <property type="match status" value="1"/>
</dbReference>
<evidence type="ECO:0000313" key="12">
    <source>
        <dbReference type="Proteomes" id="UP000214646"/>
    </source>
</evidence>
<organism evidence="11 12">
    <name type="scientific">Fimbriiglobus ruber</name>
    <dbReference type="NCBI Taxonomy" id="1908690"/>
    <lineage>
        <taxon>Bacteria</taxon>
        <taxon>Pseudomonadati</taxon>
        <taxon>Planctomycetota</taxon>
        <taxon>Planctomycetia</taxon>
        <taxon>Gemmatales</taxon>
        <taxon>Gemmataceae</taxon>
        <taxon>Fimbriiglobus</taxon>
    </lineage>
</organism>
<feature type="transmembrane region" description="Helical" evidence="9">
    <location>
        <begin position="38"/>
        <end position="57"/>
    </location>
</feature>
<evidence type="ECO:0000256" key="5">
    <source>
        <dbReference type="ARBA" id="ARBA00022692"/>
    </source>
</evidence>
<comment type="similarity">
    <text evidence="2">Belongs to the autoinducer-2 exporter (AI-2E) (TC 2.A.86) family.</text>
</comment>
<evidence type="ECO:0000256" key="1">
    <source>
        <dbReference type="ARBA" id="ARBA00004651"/>
    </source>
</evidence>
<dbReference type="Proteomes" id="UP000214646">
    <property type="component" value="Unassembled WGS sequence"/>
</dbReference>
<evidence type="ECO:0000259" key="10">
    <source>
        <dbReference type="PROSITE" id="PS51332"/>
    </source>
</evidence>
<evidence type="ECO:0000256" key="4">
    <source>
        <dbReference type="ARBA" id="ARBA00022475"/>
    </source>
</evidence>
<dbReference type="SUPFAM" id="SSF52242">
    <property type="entry name" value="Cobalamin (vitamin B12)-binding domain"/>
    <property type="match status" value="1"/>
</dbReference>
<proteinExistence type="inferred from homology"/>
<dbReference type="GO" id="GO:0031419">
    <property type="term" value="F:cobalamin binding"/>
    <property type="evidence" value="ECO:0007669"/>
    <property type="project" value="InterPro"/>
</dbReference>
<evidence type="ECO:0000256" key="6">
    <source>
        <dbReference type="ARBA" id="ARBA00022989"/>
    </source>
</evidence>
<accession>A0A225DYJ2</accession>
<dbReference type="RefSeq" id="WP_088251660.1">
    <property type="nucleotide sequence ID" value="NZ_NIDE01000001.1"/>
</dbReference>
<evidence type="ECO:0000256" key="9">
    <source>
        <dbReference type="SAM" id="Phobius"/>
    </source>
</evidence>
<comment type="caution">
    <text evidence="11">The sequence shown here is derived from an EMBL/GenBank/DDBJ whole genome shotgun (WGS) entry which is preliminary data.</text>
</comment>
<feature type="compositionally biased region" description="Polar residues" evidence="8">
    <location>
        <begin position="616"/>
        <end position="632"/>
    </location>
</feature>
<dbReference type="InterPro" id="IPR002549">
    <property type="entry name" value="AI-2E-like"/>
</dbReference>
<evidence type="ECO:0000256" key="2">
    <source>
        <dbReference type="ARBA" id="ARBA00009773"/>
    </source>
</evidence>